<dbReference type="Pfam" id="PF09335">
    <property type="entry name" value="VTT_dom"/>
    <property type="match status" value="1"/>
</dbReference>
<keyword evidence="6 7" id="KW-0472">Membrane</keyword>
<reference evidence="11 12" key="1">
    <citation type="submission" date="2018-11" db="EMBL/GenBank/DDBJ databases">
        <title>Sequencing the genomes of 1000 actinobacteria strains.</title>
        <authorList>
            <person name="Klenk H.-P."/>
        </authorList>
    </citation>
    <scope>NUCLEOTIDE SEQUENCE [LARGE SCALE GENOMIC DNA]</scope>
    <source>
        <strain evidence="11 12">DSM 44781</strain>
    </source>
</reference>
<dbReference type="InterPro" id="IPR011712">
    <property type="entry name" value="Sig_transdc_His_kin_sub3_dim/P"/>
</dbReference>
<comment type="subcellular location">
    <subcellularLocation>
        <location evidence="1">Cell membrane</location>
        <topology evidence="1">Multi-pass membrane protein</topology>
    </subcellularLocation>
</comment>
<proteinExistence type="inferred from homology"/>
<feature type="domain" description="Histidine kinase/HSP90-like ATPase" evidence="8">
    <location>
        <begin position="476"/>
        <end position="559"/>
    </location>
</feature>
<keyword evidence="4 7" id="KW-0812">Transmembrane</keyword>
<dbReference type="Pfam" id="PF07730">
    <property type="entry name" value="HisKA_3"/>
    <property type="match status" value="1"/>
</dbReference>
<evidence type="ECO:0000313" key="12">
    <source>
        <dbReference type="Proteomes" id="UP000266906"/>
    </source>
</evidence>
<dbReference type="InterPro" id="IPR051311">
    <property type="entry name" value="DedA_domain"/>
</dbReference>
<evidence type="ECO:0000256" key="1">
    <source>
        <dbReference type="ARBA" id="ARBA00004651"/>
    </source>
</evidence>
<dbReference type="EMBL" id="RKQG01000001">
    <property type="protein sequence ID" value="RPE35948.1"/>
    <property type="molecule type" value="Genomic_DNA"/>
</dbReference>
<comment type="similarity">
    <text evidence="2">Belongs to the DedA family.</text>
</comment>
<feature type="transmembrane region" description="Helical" evidence="7">
    <location>
        <begin position="276"/>
        <end position="301"/>
    </location>
</feature>
<evidence type="ECO:0000256" key="7">
    <source>
        <dbReference type="SAM" id="Phobius"/>
    </source>
</evidence>
<dbReference type="Pfam" id="PF02518">
    <property type="entry name" value="HATPase_c"/>
    <property type="match status" value="1"/>
</dbReference>
<evidence type="ECO:0000313" key="11">
    <source>
        <dbReference type="EMBL" id="RPE35948.1"/>
    </source>
</evidence>
<evidence type="ECO:0000259" key="10">
    <source>
        <dbReference type="Pfam" id="PF09335"/>
    </source>
</evidence>
<sequence>MLLLETAAPAAGQAPTEGLAGWAAGLVETFGGPGAGLAVALENLFPPLPSEVILPLTGFAAGRGTLGLPAALGWTTAGSVAGALALYLLGAFFGRERMHALWARLPLVRPADLERTEAWFARHGTKAVLLGRMVPVFRSLVSVPAGVERMPLLRFTGLTAVGSLTWNGMLITAGHLLGDRWDAVEQYVGLLSKLVVALTAAASAGQVLLGGVLLGVLATPLLLLHLPLAVLPGATAVTDRLGALERARRTAWSGDRYPARHRPEPRALRHYPAARAGTGLVAAVVLGLVGFGAVLAGLLALGAVRGSLGWADLAGQVLLGGVLLFLAVQGVVSLAALEARLARDCFGPSEAELLRLRVAELADSRAAVLRAVDAERRRIERDLHDGVQQRLVALRLLLARAGRGTDPGRTAELLAQARRESGELLTELPEVAWRVHPSALDALGLDEALAGLAARTALPLRIRCALPGPLPRAVRTAAYFVVSECVTNAAKHSGAAAVEVRVGAVGARLTVEVGDDGAGGADPDGGGLAGLRARVAALDGTLRVHSPRGGPTLVTAELPCA</sequence>
<keyword evidence="3" id="KW-1003">Cell membrane</keyword>
<dbReference type="CDD" id="cd16917">
    <property type="entry name" value="HATPase_UhpB-NarQ-NarX-like"/>
    <property type="match status" value="1"/>
</dbReference>
<organism evidence="11 12">
    <name type="scientific">Kitasatospora cineracea</name>
    <dbReference type="NCBI Taxonomy" id="88074"/>
    <lineage>
        <taxon>Bacteria</taxon>
        <taxon>Bacillati</taxon>
        <taxon>Actinomycetota</taxon>
        <taxon>Actinomycetes</taxon>
        <taxon>Kitasatosporales</taxon>
        <taxon>Streptomycetaceae</taxon>
        <taxon>Kitasatospora</taxon>
    </lineage>
</organism>
<dbReference type="InterPro" id="IPR032816">
    <property type="entry name" value="VTT_dom"/>
</dbReference>
<evidence type="ECO:0000256" key="2">
    <source>
        <dbReference type="ARBA" id="ARBA00010792"/>
    </source>
</evidence>
<protein>
    <submittedName>
        <fullName evidence="11">Membrane protein DedA with SNARE-associated domain</fullName>
    </submittedName>
</protein>
<keyword evidence="5 7" id="KW-1133">Transmembrane helix</keyword>
<dbReference type="Gene3D" id="1.20.5.1930">
    <property type="match status" value="1"/>
</dbReference>
<feature type="domain" description="Signal transduction histidine kinase subgroup 3 dimerisation and phosphoacceptor" evidence="9">
    <location>
        <begin position="375"/>
        <end position="440"/>
    </location>
</feature>
<evidence type="ECO:0000256" key="3">
    <source>
        <dbReference type="ARBA" id="ARBA00022475"/>
    </source>
</evidence>
<name>A0A3N4RRA2_9ACTN</name>
<comment type="caution">
    <text evidence="11">The sequence shown here is derived from an EMBL/GenBank/DDBJ whole genome shotgun (WGS) entry which is preliminary data.</text>
</comment>
<dbReference type="InterPro" id="IPR036890">
    <property type="entry name" value="HATPase_C_sf"/>
</dbReference>
<dbReference type="SUPFAM" id="SSF55874">
    <property type="entry name" value="ATPase domain of HSP90 chaperone/DNA topoisomerase II/histidine kinase"/>
    <property type="match status" value="1"/>
</dbReference>
<feature type="domain" description="VTT" evidence="10">
    <location>
        <begin position="48"/>
        <end position="175"/>
    </location>
</feature>
<evidence type="ECO:0000259" key="9">
    <source>
        <dbReference type="Pfam" id="PF07730"/>
    </source>
</evidence>
<dbReference type="GO" id="GO:0046983">
    <property type="term" value="F:protein dimerization activity"/>
    <property type="evidence" value="ECO:0007669"/>
    <property type="project" value="InterPro"/>
</dbReference>
<feature type="transmembrane region" description="Helical" evidence="7">
    <location>
        <begin position="313"/>
        <end position="337"/>
    </location>
</feature>
<evidence type="ECO:0000259" key="8">
    <source>
        <dbReference type="Pfam" id="PF02518"/>
    </source>
</evidence>
<dbReference type="PANTHER" id="PTHR42709">
    <property type="entry name" value="ALKALINE PHOSPHATASE LIKE PROTEIN"/>
    <property type="match status" value="1"/>
</dbReference>
<evidence type="ECO:0000256" key="5">
    <source>
        <dbReference type="ARBA" id="ARBA00022989"/>
    </source>
</evidence>
<dbReference type="GO" id="GO:0000155">
    <property type="term" value="F:phosphorelay sensor kinase activity"/>
    <property type="evidence" value="ECO:0007669"/>
    <property type="project" value="InterPro"/>
</dbReference>
<gene>
    <name evidence="11" type="ORF">EDD38_4315</name>
</gene>
<dbReference type="Proteomes" id="UP000266906">
    <property type="component" value="Unassembled WGS sequence"/>
</dbReference>
<evidence type="ECO:0000256" key="4">
    <source>
        <dbReference type="ARBA" id="ARBA00022692"/>
    </source>
</evidence>
<keyword evidence="12" id="KW-1185">Reference proteome</keyword>
<evidence type="ECO:0000256" key="6">
    <source>
        <dbReference type="ARBA" id="ARBA00023136"/>
    </source>
</evidence>
<feature type="transmembrane region" description="Helical" evidence="7">
    <location>
        <begin position="71"/>
        <end position="94"/>
    </location>
</feature>
<dbReference type="RefSeq" id="WP_425269893.1">
    <property type="nucleotide sequence ID" value="NZ_RKQG01000001.1"/>
</dbReference>
<feature type="transmembrane region" description="Helical" evidence="7">
    <location>
        <begin position="194"/>
        <end position="218"/>
    </location>
</feature>
<dbReference type="PANTHER" id="PTHR42709:SF6">
    <property type="entry name" value="UNDECAPRENYL PHOSPHATE TRANSPORTER A"/>
    <property type="match status" value="1"/>
</dbReference>
<dbReference type="InterPro" id="IPR003594">
    <property type="entry name" value="HATPase_dom"/>
</dbReference>
<accession>A0A3N4RRA2</accession>
<dbReference type="AlphaFoldDB" id="A0A3N4RRA2"/>
<dbReference type="GO" id="GO:0005886">
    <property type="term" value="C:plasma membrane"/>
    <property type="evidence" value="ECO:0007669"/>
    <property type="project" value="UniProtKB-SubCell"/>
</dbReference>
<dbReference type="Gene3D" id="3.30.565.10">
    <property type="entry name" value="Histidine kinase-like ATPase, C-terminal domain"/>
    <property type="match status" value="1"/>
</dbReference>